<dbReference type="Proteomes" id="UP000051491">
    <property type="component" value="Unassembled WGS sequence"/>
</dbReference>
<dbReference type="Pfam" id="PF04525">
    <property type="entry name" value="LOR"/>
    <property type="match status" value="1"/>
</dbReference>
<dbReference type="RefSeq" id="WP_010498013.1">
    <property type="nucleotide sequence ID" value="NZ_CP173417.1"/>
</dbReference>
<dbReference type="AlphaFoldDB" id="A0A0R2JW45"/>
<dbReference type="OrthoDB" id="2248181at2"/>
<dbReference type="GeneID" id="95348940"/>
<dbReference type="EMBL" id="JQBK01000080">
    <property type="protein sequence ID" value="KRN81179.1"/>
    <property type="molecule type" value="Genomic_DNA"/>
</dbReference>
<proteinExistence type="predicted"/>
<dbReference type="InterPro" id="IPR007612">
    <property type="entry name" value="LOR"/>
</dbReference>
<name>A0A0R2JW45_9LACO</name>
<sequence length="177" mass="20498">MQALYAQRIGFTKKGVTTIKDEDDNIVYFITGRWGLVHDVLSVYNVSGTLLAEIKQSSLGLFPKFDLYSHHKKVGSLRRYYGVSTEMLFVKGLNWFLIGNLTNFRYKIFAGHEWVMKTGTVQKNGQDTIKFEFRYEKDEALCLCVAAILDYWASNTKNVKNKHHLFNLQTHTRPSFD</sequence>
<evidence type="ECO:0000313" key="3">
    <source>
        <dbReference type="Proteomes" id="UP000051491"/>
    </source>
</evidence>
<dbReference type="InterPro" id="IPR025659">
    <property type="entry name" value="Tubby-like_C"/>
</dbReference>
<dbReference type="KEGG" id="laca:LAC1533_0861"/>
<accession>A0A0R2JW45</accession>
<evidence type="ECO:0000313" key="4">
    <source>
        <dbReference type="Proteomes" id="UP000190935"/>
    </source>
</evidence>
<dbReference type="EMBL" id="LT630287">
    <property type="protein sequence ID" value="SFV40281.1"/>
    <property type="molecule type" value="Genomic_DNA"/>
</dbReference>
<reference evidence="1 3" key="1">
    <citation type="journal article" date="2015" name="Genome Announc.">
        <title>Expanding the biotechnology potential of lactobacilli through comparative genomics of 213 strains and associated genera.</title>
        <authorList>
            <person name="Sun Z."/>
            <person name="Harris H.M."/>
            <person name="McCann A."/>
            <person name="Guo C."/>
            <person name="Argimon S."/>
            <person name="Zhang W."/>
            <person name="Yang X."/>
            <person name="Jeffery I.B."/>
            <person name="Cooney J.C."/>
            <person name="Kagawa T.F."/>
            <person name="Liu W."/>
            <person name="Song Y."/>
            <person name="Salvetti E."/>
            <person name="Wrobel A."/>
            <person name="Rasinkangas P."/>
            <person name="Parkhill J."/>
            <person name="Rea M.C."/>
            <person name="O'Sullivan O."/>
            <person name="Ritari J."/>
            <person name="Douillard F.P."/>
            <person name="Paul Ross R."/>
            <person name="Yang R."/>
            <person name="Briner A.E."/>
            <person name="Felis G.E."/>
            <person name="de Vos W.M."/>
            <person name="Barrangou R."/>
            <person name="Klaenhammer T.R."/>
            <person name="Caufield P.W."/>
            <person name="Cui Y."/>
            <person name="Zhang H."/>
            <person name="O'Toole P.W."/>
        </authorList>
    </citation>
    <scope>NUCLEOTIDE SEQUENCE [LARGE SCALE GENOMIC DNA]</scope>
    <source>
        <strain evidence="1 3">DSM 15353</strain>
    </source>
</reference>
<organism evidence="1 3">
    <name type="scientific">Ligilactobacillus acidipiscis</name>
    <dbReference type="NCBI Taxonomy" id="89059"/>
    <lineage>
        <taxon>Bacteria</taxon>
        <taxon>Bacillati</taxon>
        <taxon>Bacillota</taxon>
        <taxon>Bacilli</taxon>
        <taxon>Lactobacillales</taxon>
        <taxon>Lactobacillaceae</taxon>
        <taxon>Ligilactobacillus</taxon>
    </lineage>
</organism>
<protein>
    <submittedName>
        <fullName evidence="1">Uncharacterized protein</fullName>
    </submittedName>
</protein>
<dbReference type="PATRIC" id="fig|89059.3.peg.2203"/>
<dbReference type="STRING" id="89059.LAC1533_0861"/>
<gene>
    <name evidence="1" type="ORF">IV43_GL002085</name>
    <name evidence="2" type="ORF">LAC1533_0861</name>
</gene>
<reference evidence="2" key="2">
    <citation type="submission" date="2016-11" db="EMBL/GenBank/DDBJ databases">
        <authorList>
            <person name="Jaros S."/>
            <person name="Januszkiewicz K."/>
            <person name="Wedrychowicz H."/>
        </authorList>
    </citation>
    <scope>NUCLEOTIDE SEQUENCE [LARGE SCALE GENOMIC DNA]</scope>
    <source>
        <strain evidence="2">ACA-DC 1533</strain>
    </source>
</reference>
<dbReference type="SUPFAM" id="SSF54518">
    <property type="entry name" value="Tubby C-terminal domain-like"/>
    <property type="match status" value="1"/>
</dbReference>
<evidence type="ECO:0000313" key="2">
    <source>
        <dbReference type="EMBL" id="SFV40281.1"/>
    </source>
</evidence>
<evidence type="ECO:0000313" key="1">
    <source>
        <dbReference type="EMBL" id="KRN81179.1"/>
    </source>
</evidence>
<dbReference type="Proteomes" id="UP000190935">
    <property type="component" value="Chromosome I"/>
</dbReference>
<reference evidence="4" key="3">
    <citation type="submission" date="2016-11" db="EMBL/GenBank/DDBJ databases">
        <authorList>
            <person name="Papadimitriou K."/>
        </authorList>
    </citation>
    <scope>NUCLEOTIDE SEQUENCE [LARGE SCALE GENOMIC DNA]</scope>
    <source>
        <strain evidence="4">ACA-DC 1533</strain>
    </source>
</reference>